<reference evidence="1" key="2">
    <citation type="submission" date="2020-06" db="EMBL/GenBank/DDBJ databases">
        <title>Helianthus annuus Genome sequencing and assembly Release 2.</title>
        <authorList>
            <person name="Gouzy J."/>
            <person name="Langlade N."/>
            <person name="Munos S."/>
        </authorList>
    </citation>
    <scope>NUCLEOTIDE SEQUENCE</scope>
    <source>
        <tissue evidence="1">Leaves</tissue>
    </source>
</reference>
<reference evidence="1" key="1">
    <citation type="journal article" date="2017" name="Nature">
        <title>The sunflower genome provides insights into oil metabolism, flowering and Asterid evolution.</title>
        <authorList>
            <person name="Badouin H."/>
            <person name="Gouzy J."/>
            <person name="Grassa C.J."/>
            <person name="Murat F."/>
            <person name="Staton S.E."/>
            <person name="Cottret L."/>
            <person name="Lelandais-Briere C."/>
            <person name="Owens G.L."/>
            <person name="Carrere S."/>
            <person name="Mayjonade B."/>
            <person name="Legrand L."/>
            <person name="Gill N."/>
            <person name="Kane N.C."/>
            <person name="Bowers J.E."/>
            <person name="Hubner S."/>
            <person name="Bellec A."/>
            <person name="Berard A."/>
            <person name="Berges H."/>
            <person name="Blanchet N."/>
            <person name="Boniface M.C."/>
            <person name="Brunel D."/>
            <person name="Catrice O."/>
            <person name="Chaidir N."/>
            <person name="Claudel C."/>
            <person name="Donnadieu C."/>
            <person name="Faraut T."/>
            <person name="Fievet G."/>
            <person name="Helmstetter N."/>
            <person name="King M."/>
            <person name="Knapp S.J."/>
            <person name="Lai Z."/>
            <person name="Le Paslier M.C."/>
            <person name="Lippi Y."/>
            <person name="Lorenzon L."/>
            <person name="Mandel J.R."/>
            <person name="Marage G."/>
            <person name="Marchand G."/>
            <person name="Marquand E."/>
            <person name="Bret-Mestries E."/>
            <person name="Morien E."/>
            <person name="Nambeesan S."/>
            <person name="Nguyen T."/>
            <person name="Pegot-Espagnet P."/>
            <person name="Pouilly N."/>
            <person name="Raftis F."/>
            <person name="Sallet E."/>
            <person name="Schiex T."/>
            <person name="Thomas J."/>
            <person name="Vandecasteele C."/>
            <person name="Vares D."/>
            <person name="Vear F."/>
            <person name="Vautrin S."/>
            <person name="Crespi M."/>
            <person name="Mangin B."/>
            <person name="Burke J.M."/>
            <person name="Salse J."/>
            <person name="Munos S."/>
            <person name="Vincourt P."/>
            <person name="Rieseberg L.H."/>
            <person name="Langlade N.B."/>
        </authorList>
    </citation>
    <scope>NUCLEOTIDE SEQUENCE</scope>
    <source>
        <tissue evidence="1">Leaves</tissue>
    </source>
</reference>
<keyword evidence="2" id="KW-1185">Reference proteome</keyword>
<evidence type="ECO:0000313" key="2">
    <source>
        <dbReference type="Proteomes" id="UP000215914"/>
    </source>
</evidence>
<dbReference type="AlphaFoldDB" id="A0A9K3HS64"/>
<name>A0A9K3HS64_HELAN</name>
<sequence length="65" mass="7472">MPDCFRLPPSWLMMAGSSMSPEKLRSEQFMVDLVVPNRSWKMSCRLHKFSLGIANKERRVDDGNG</sequence>
<dbReference type="Proteomes" id="UP000215914">
    <property type="component" value="Unassembled WGS sequence"/>
</dbReference>
<dbReference type="Gramene" id="mRNA:HanXRQr2_Chr11g0510631">
    <property type="protein sequence ID" value="CDS:HanXRQr2_Chr11g0510631.1"/>
    <property type="gene ID" value="HanXRQr2_Chr11g0510631"/>
</dbReference>
<accession>A0A9K3HS64</accession>
<comment type="caution">
    <text evidence="1">The sequence shown here is derived from an EMBL/GenBank/DDBJ whole genome shotgun (WGS) entry which is preliminary data.</text>
</comment>
<proteinExistence type="predicted"/>
<dbReference type="EMBL" id="MNCJ02000326">
    <property type="protein sequence ID" value="KAF5783672.1"/>
    <property type="molecule type" value="Genomic_DNA"/>
</dbReference>
<evidence type="ECO:0000313" key="1">
    <source>
        <dbReference type="EMBL" id="KAF5783672.1"/>
    </source>
</evidence>
<gene>
    <name evidence="1" type="ORF">HanXRQr2_Chr11g0510631</name>
</gene>
<organism evidence="1 2">
    <name type="scientific">Helianthus annuus</name>
    <name type="common">Common sunflower</name>
    <dbReference type="NCBI Taxonomy" id="4232"/>
    <lineage>
        <taxon>Eukaryota</taxon>
        <taxon>Viridiplantae</taxon>
        <taxon>Streptophyta</taxon>
        <taxon>Embryophyta</taxon>
        <taxon>Tracheophyta</taxon>
        <taxon>Spermatophyta</taxon>
        <taxon>Magnoliopsida</taxon>
        <taxon>eudicotyledons</taxon>
        <taxon>Gunneridae</taxon>
        <taxon>Pentapetalae</taxon>
        <taxon>asterids</taxon>
        <taxon>campanulids</taxon>
        <taxon>Asterales</taxon>
        <taxon>Asteraceae</taxon>
        <taxon>Asteroideae</taxon>
        <taxon>Heliantheae alliance</taxon>
        <taxon>Heliantheae</taxon>
        <taxon>Helianthus</taxon>
    </lineage>
</organism>
<protein>
    <submittedName>
        <fullName evidence="1">Uncharacterized protein</fullName>
    </submittedName>
</protein>